<accession>A0A2U2BGC5</accession>
<evidence type="ECO:0000256" key="1">
    <source>
        <dbReference type="SAM" id="MobiDB-lite"/>
    </source>
</evidence>
<name>A0A2U2BGC5_ALCFA</name>
<dbReference type="AlphaFoldDB" id="A0A2U2BGC5"/>
<evidence type="ECO:0000313" key="3">
    <source>
        <dbReference type="Proteomes" id="UP000245216"/>
    </source>
</evidence>
<comment type="caution">
    <text evidence="2">The sequence shown here is derived from an EMBL/GenBank/DDBJ whole genome shotgun (WGS) entry which is preliminary data.</text>
</comment>
<sequence>MSNKFDTFIKSQSHNTSTESSTHLTIEQEKELWINKLAELYSLVNKSLEDYVNSGDVRITRSPVTLHEEQIGSYRVDQLEILIGRQVVRLKPIGTFLIGARGRVDMVGPRGSVRFVIVPPASQKPTIEITISTVGEVTKPKPEPKHVPPEEWVWKISTLPPRIMYVDLNSESFQDALIGVVNGDS</sequence>
<dbReference type="RefSeq" id="WP_109089411.1">
    <property type="nucleotide sequence ID" value="NZ_QEXO01000004.1"/>
</dbReference>
<protein>
    <submittedName>
        <fullName evidence="2">Uncharacterized protein</fullName>
    </submittedName>
</protein>
<reference evidence="2 3" key="2">
    <citation type="submission" date="2018-05" db="EMBL/GenBank/DDBJ databases">
        <authorList>
            <person name="Lanie J.A."/>
            <person name="Ng W.-L."/>
            <person name="Kazmierczak K.M."/>
            <person name="Andrzejewski T.M."/>
            <person name="Davidsen T.M."/>
            <person name="Wayne K.J."/>
            <person name="Tettelin H."/>
            <person name="Glass J.I."/>
            <person name="Rusch D."/>
            <person name="Podicherti R."/>
            <person name="Tsui H.-C.T."/>
            <person name="Winkler M.E."/>
        </authorList>
    </citation>
    <scope>NUCLEOTIDE SEQUENCE [LARGE SCALE GENOMIC DNA]</scope>
    <source>
        <strain evidence="2 3">YBY</strain>
    </source>
</reference>
<organism evidence="2 3">
    <name type="scientific">Alcaligenes faecalis</name>
    <dbReference type="NCBI Taxonomy" id="511"/>
    <lineage>
        <taxon>Bacteria</taxon>
        <taxon>Pseudomonadati</taxon>
        <taxon>Pseudomonadota</taxon>
        <taxon>Betaproteobacteria</taxon>
        <taxon>Burkholderiales</taxon>
        <taxon>Alcaligenaceae</taxon>
        <taxon>Alcaligenes</taxon>
    </lineage>
</organism>
<reference evidence="2 3" key="1">
    <citation type="submission" date="2018-05" db="EMBL/GenBank/DDBJ databases">
        <title>Genome Sequence of an Efficient Indole-Degrading Bacterium, Alcaligenes sp.YBY.</title>
        <authorList>
            <person name="Yang B."/>
        </authorList>
    </citation>
    <scope>NUCLEOTIDE SEQUENCE [LARGE SCALE GENOMIC DNA]</scope>
    <source>
        <strain evidence="2 3">YBY</strain>
    </source>
</reference>
<feature type="region of interest" description="Disordered" evidence="1">
    <location>
        <begin position="1"/>
        <end position="22"/>
    </location>
</feature>
<evidence type="ECO:0000313" key="2">
    <source>
        <dbReference type="EMBL" id="PWE13036.1"/>
    </source>
</evidence>
<dbReference type="Proteomes" id="UP000245216">
    <property type="component" value="Unassembled WGS sequence"/>
</dbReference>
<gene>
    <name evidence="2" type="ORF">DF183_14470</name>
</gene>
<proteinExistence type="predicted"/>
<dbReference type="EMBL" id="QEXO01000004">
    <property type="protein sequence ID" value="PWE13036.1"/>
    <property type="molecule type" value="Genomic_DNA"/>
</dbReference>